<reference evidence="1 2" key="1">
    <citation type="journal article" date="2024" name="G3 (Bethesda)">
        <title>Genome assembly of Hibiscus sabdariffa L. provides insights into metabolisms of medicinal natural products.</title>
        <authorList>
            <person name="Kim T."/>
        </authorList>
    </citation>
    <scope>NUCLEOTIDE SEQUENCE [LARGE SCALE GENOMIC DNA]</scope>
    <source>
        <strain evidence="1">TK-2024</strain>
        <tissue evidence="1">Old leaves</tissue>
    </source>
</reference>
<sequence length="193" mass="22666">MSLQNLEISLKQELAEVLKQEESLWFQRSRTEWILDGDHNTKYYHRITKSRERRKDSWLVFGVSKVPMSFLLRSRTEWILDGDRNTKHYHRVTKSRERRKKCFMIKLGNGQWCLDPSLIREEVVTYFKEVFRSTAVSNWTVRGCFATLTSVDETTLLMTIQDEEVSPGAALEFPHPPETLLELVLQEQVATAT</sequence>
<evidence type="ECO:0000313" key="2">
    <source>
        <dbReference type="Proteomes" id="UP001396334"/>
    </source>
</evidence>
<accession>A0ABR2A6U8</accession>
<dbReference type="EMBL" id="JBBPBN010000340">
    <property type="protein sequence ID" value="KAK8488764.1"/>
    <property type="molecule type" value="Genomic_DNA"/>
</dbReference>
<evidence type="ECO:0000313" key="1">
    <source>
        <dbReference type="EMBL" id="KAK8488764.1"/>
    </source>
</evidence>
<gene>
    <name evidence="1" type="ORF">V6N11_004979</name>
</gene>
<proteinExistence type="predicted"/>
<protein>
    <submittedName>
        <fullName evidence="1">Uncharacterized protein</fullName>
    </submittedName>
</protein>
<comment type="caution">
    <text evidence="1">The sequence shown here is derived from an EMBL/GenBank/DDBJ whole genome shotgun (WGS) entry which is preliminary data.</text>
</comment>
<dbReference type="Proteomes" id="UP001396334">
    <property type="component" value="Unassembled WGS sequence"/>
</dbReference>
<name>A0ABR2A6U8_9ROSI</name>
<organism evidence="1 2">
    <name type="scientific">Hibiscus sabdariffa</name>
    <name type="common">roselle</name>
    <dbReference type="NCBI Taxonomy" id="183260"/>
    <lineage>
        <taxon>Eukaryota</taxon>
        <taxon>Viridiplantae</taxon>
        <taxon>Streptophyta</taxon>
        <taxon>Embryophyta</taxon>
        <taxon>Tracheophyta</taxon>
        <taxon>Spermatophyta</taxon>
        <taxon>Magnoliopsida</taxon>
        <taxon>eudicotyledons</taxon>
        <taxon>Gunneridae</taxon>
        <taxon>Pentapetalae</taxon>
        <taxon>rosids</taxon>
        <taxon>malvids</taxon>
        <taxon>Malvales</taxon>
        <taxon>Malvaceae</taxon>
        <taxon>Malvoideae</taxon>
        <taxon>Hibiscus</taxon>
    </lineage>
</organism>
<keyword evidence="2" id="KW-1185">Reference proteome</keyword>